<dbReference type="AlphaFoldDB" id="B9EX77"/>
<reference evidence="2" key="2">
    <citation type="submission" date="2008-12" db="EMBL/GenBank/DDBJ databases">
        <title>Improved gene annotation of the rice (Oryza sativa) genomes.</title>
        <authorList>
            <person name="Wang J."/>
            <person name="Li R."/>
            <person name="Fan W."/>
            <person name="Huang Q."/>
            <person name="Zhang J."/>
            <person name="Zhou Y."/>
            <person name="Hu Y."/>
            <person name="Zi S."/>
            <person name="Li J."/>
            <person name="Ni P."/>
            <person name="Zheng H."/>
            <person name="Zhang Y."/>
            <person name="Zhao M."/>
            <person name="Hao Q."/>
            <person name="McDermott J."/>
            <person name="Samudrala R."/>
            <person name="Kristiansen K."/>
            <person name="Wong G.K.-S."/>
        </authorList>
    </citation>
    <scope>NUCLEOTIDE SEQUENCE</scope>
</reference>
<gene>
    <name evidence="2" type="ORF">OsJ_02001</name>
</gene>
<name>B9EX77_ORYSJ</name>
<dbReference type="GO" id="GO:0016887">
    <property type="term" value="F:ATP hydrolysis activity"/>
    <property type="evidence" value="ECO:0007669"/>
    <property type="project" value="InterPro"/>
</dbReference>
<proteinExistence type="predicted"/>
<reference evidence="2" key="1">
    <citation type="journal article" date="2005" name="PLoS Biol.">
        <title>The genomes of Oryza sativa: a history of duplications.</title>
        <authorList>
            <person name="Yu J."/>
            <person name="Wang J."/>
            <person name="Lin W."/>
            <person name="Li S."/>
            <person name="Li H."/>
            <person name="Zhou J."/>
            <person name="Ni P."/>
            <person name="Dong W."/>
            <person name="Hu S."/>
            <person name="Zeng C."/>
            <person name="Zhang J."/>
            <person name="Zhang Y."/>
            <person name="Li R."/>
            <person name="Xu Z."/>
            <person name="Li S."/>
            <person name="Li X."/>
            <person name="Zheng H."/>
            <person name="Cong L."/>
            <person name="Lin L."/>
            <person name="Yin J."/>
            <person name="Geng J."/>
            <person name="Li G."/>
            <person name="Shi J."/>
            <person name="Liu J."/>
            <person name="Lv H."/>
            <person name="Li J."/>
            <person name="Wang J."/>
            <person name="Deng Y."/>
            <person name="Ran L."/>
            <person name="Shi X."/>
            <person name="Wang X."/>
            <person name="Wu Q."/>
            <person name="Li C."/>
            <person name="Ren X."/>
            <person name="Wang J."/>
            <person name="Wang X."/>
            <person name="Li D."/>
            <person name="Liu D."/>
            <person name="Zhang X."/>
            <person name="Ji Z."/>
            <person name="Zhao W."/>
            <person name="Sun Y."/>
            <person name="Zhang Z."/>
            <person name="Bao J."/>
            <person name="Han Y."/>
            <person name="Dong L."/>
            <person name="Ji J."/>
            <person name="Chen P."/>
            <person name="Wu S."/>
            <person name="Liu J."/>
            <person name="Xiao Y."/>
            <person name="Bu D."/>
            <person name="Tan J."/>
            <person name="Yang L."/>
            <person name="Ye C."/>
            <person name="Zhang J."/>
            <person name="Xu J."/>
            <person name="Zhou Y."/>
            <person name="Yu Y."/>
            <person name="Zhang B."/>
            <person name="Zhuang S."/>
            <person name="Wei H."/>
            <person name="Liu B."/>
            <person name="Lei M."/>
            <person name="Yu H."/>
            <person name="Li Y."/>
            <person name="Xu H."/>
            <person name="Wei S."/>
            <person name="He X."/>
            <person name="Fang L."/>
            <person name="Zhang Z."/>
            <person name="Zhang Y."/>
            <person name="Huang X."/>
            <person name="Su Z."/>
            <person name="Tong W."/>
            <person name="Li J."/>
            <person name="Tong Z."/>
            <person name="Li S."/>
            <person name="Ye J."/>
            <person name="Wang L."/>
            <person name="Fang L."/>
            <person name="Lei T."/>
            <person name="Chen C."/>
            <person name="Chen H."/>
            <person name="Xu Z."/>
            <person name="Li H."/>
            <person name="Huang H."/>
            <person name="Zhang F."/>
            <person name="Xu H."/>
            <person name="Li N."/>
            <person name="Zhao C."/>
            <person name="Li S."/>
            <person name="Dong L."/>
            <person name="Huang Y."/>
            <person name="Li L."/>
            <person name="Xi Y."/>
            <person name="Qi Q."/>
            <person name="Li W."/>
            <person name="Zhang B."/>
            <person name="Hu W."/>
            <person name="Zhang Y."/>
            <person name="Tian X."/>
            <person name="Jiao Y."/>
            <person name="Liang X."/>
            <person name="Jin J."/>
            <person name="Gao L."/>
            <person name="Zheng W."/>
            <person name="Hao B."/>
            <person name="Liu S."/>
            <person name="Wang W."/>
            <person name="Yuan L."/>
            <person name="Cao M."/>
            <person name="McDermott J."/>
            <person name="Samudrala R."/>
            <person name="Wang J."/>
            <person name="Wong G.K."/>
            <person name="Yang H."/>
        </authorList>
    </citation>
    <scope>NUCLEOTIDE SEQUENCE [LARGE SCALE GENOMIC DNA]</scope>
</reference>
<dbReference type="Pfam" id="PF00005">
    <property type="entry name" value="ABC_tran"/>
    <property type="match status" value="1"/>
</dbReference>
<sequence>MAPILCSFVKNRSRSVAAALQGNAWVTDIRGGLSIQAIAEYLAIWDLVQGVFLDTSSLQVWTRIRSRLDLPCSTPSEGLINWWYTARKTVHKQDRKTFDAGVILVTWLVWKERNARIFDGKAASAEQATSPMVSTNEHLVGVTGDDHERFLLRIKNRFDRVGLELPTIEVRAEGLAVEAEAYTWRSPAAPTVFTSMGNTLLALANAMHVLPITWKTKYTILHETNAIIKPCRMTLLLGSAGSGKSTLLKALSGKLDRRLQATRHSNTQSSVPASKLTCTHKALQVSGRVTYNGHGMEQFVPERTAAYISQEDLHAGEMTVRETLAFSARCLGTGDRQDLLNELTRREKEANVTPEHDIDMFMKDETSVENRSFPLEFLALLPSHTTVASESLCSLSSHHPLGPREKVKQGLICCHRVKVIMWATMSSKKVKQAGNLLAARAPQLAGKRSRV</sequence>
<dbReference type="PANTHER" id="PTHR48040:SF19">
    <property type="entry name" value="OS01G0516900 PROTEIN"/>
    <property type="match status" value="1"/>
</dbReference>
<evidence type="ECO:0000313" key="2">
    <source>
        <dbReference type="EMBL" id="EEE54690.1"/>
    </source>
</evidence>
<dbReference type="Proteomes" id="UP000007752">
    <property type="component" value="Chromosome 1"/>
</dbReference>
<evidence type="ECO:0000259" key="1">
    <source>
        <dbReference type="Pfam" id="PF00005"/>
    </source>
</evidence>
<dbReference type="EMBL" id="CM000138">
    <property type="protein sequence ID" value="EEE54690.1"/>
    <property type="molecule type" value="Genomic_DNA"/>
</dbReference>
<dbReference type="InterPro" id="IPR003439">
    <property type="entry name" value="ABC_transporter-like_ATP-bd"/>
</dbReference>
<dbReference type="Gene3D" id="3.40.50.300">
    <property type="entry name" value="P-loop containing nucleotide triphosphate hydrolases"/>
    <property type="match status" value="1"/>
</dbReference>
<dbReference type="SUPFAM" id="SSF52540">
    <property type="entry name" value="P-loop containing nucleoside triphosphate hydrolases"/>
    <property type="match status" value="1"/>
</dbReference>
<dbReference type="InterPro" id="IPR027417">
    <property type="entry name" value="P-loop_NTPase"/>
</dbReference>
<feature type="domain" description="ABC transporter" evidence="1">
    <location>
        <begin position="222"/>
        <end position="344"/>
    </location>
</feature>
<protein>
    <recommendedName>
        <fullName evidence="1">ABC transporter domain-containing protein</fullName>
    </recommendedName>
</protein>
<dbReference type="PANTHER" id="PTHR48040">
    <property type="entry name" value="PLEIOTROPIC DRUG RESISTANCE PROTEIN 1-LIKE ISOFORM X1"/>
    <property type="match status" value="1"/>
</dbReference>
<organism evidence="2">
    <name type="scientific">Oryza sativa subsp. japonica</name>
    <name type="common">Rice</name>
    <dbReference type="NCBI Taxonomy" id="39947"/>
    <lineage>
        <taxon>Eukaryota</taxon>
        <taxon>Viridiplantae</taxon>
        <taxon>Streptophyta</taxon>
        <taxon>Embryophyta</taxon>
        <taxon>Tracheophyta</taxon>
        <taxon>Spermatophyta</taxon>
        <taxon>Magnoliopsida</taxon>
        <taxon>Liliopsida</taxon>
        <taxon>Poales</taxon>
        <taxon>Poaceae</taxon>
        <taxon>BOP clade</taxon>
        <taxon>Oryzoideae</taxon>
        <taxon>Oryzeae</taxon>
        <taxon>Oryzinae</taxon>
        <taxon>Oryza</taxon>
        <taxon>Oryza sativa</taxon>
    </lineage>
</organism>
<dbReference type="GO" id="GO:0005524">
    <property type="term" value="F:ATP binding"/>
    <property type="evidence" value="ECO:0007669"/>
    <property type="project" value="InterPro"/>
</dbReference>
<accession>B9EX77</accession>